<dbReference type="EMBL" id="CADEAL010001178">
    <property type="protein sequence ID" value="CAB1429847.1"/>
    <property type="molecule type" value="Genomic_DNA"/>
</dbReference>
<feature type="compositionally biased region" description="Basic and acidic residues" evidence="1">
    <location>
        <begin position="1"/>
        <end position="25"/>
    </location>
</feature>
<sequence length="200" mass="22261">MPRNEGEETRRREKQREDEAMRKNEGQQIKSRPPRMEMKHTAENIFFNRSAKCQLASSIVFPSCSQCVLSNRSHTLTPPANQELCVLPVPELQKATKSSCETANGETRYHCLQVILAFGSRSSGDPWSGHKAQTPTATGSRTNEFTPGCSRQARVEVGHDEADLEGADRVAIRSFGVTDKELAFMHEEGIRDPALSVSED</sequence>
<dbReference type="AlphaFoldDB" id="A0A9N7UG30"/>
<evidence type="ECO:0000313" key="2">
    <source>
        <dbReference type="EMBL" id="CAB1429847.1"/>
    </source>
</evidence>
<reference evidence="2" key="1">
    <citation type="submission" date="2020-03" db="EMBL/GenBank/DDBJ databases">
        <authorList>
            <person name="Weist P."/>
        </authorList>
    </citation>
    <scope>NUCLEOTIDE SEQUENCE</scope>
</reference>
<evidence type="ECO:0000313" key="3">
    <source>
        <dbReference type="Proteomes" id="UP001153269"/>
    </source>
</evidence>
<comment type="caution">
    <text evidence="2">The sequence shown here is derived from an EMBL/GenBank/DDBJ whole genome shotgun (WGS) entry which is preliminary data.</text>
</comment>
<protein>
    <submittedName>
        <fullName evidence="2">Uncharacterized protein</fullName>
    </submittedName>
</protein>
<keyword evidence="3" id="KW-1185">Reference proteome</keyword>
<feature type="region of interest" description="Disordered" evidence="1">
    <location>
        <begin position="124"/>
        <end position="143"/>
    </location>
</feature>
<proteinExistence type="predicted"/>
<feature type="region of interest" description="Disordered" evidence="1">
    <location>
        <begin position="1"/>
        <end position="34"/>
    </location>
</feature>
<organism evidence="2 3">
    <name type="scientific">Pleuronectes platessa</name>
    <name type="common">European plaice</name>
    <dbReference type="NCBI Taxonomy" id="8262"/>
    <lineage>
        <taxon>Eukaryota</taxon>
        <taxon>Metazoa</taxon>
        <taxon>Chordata</taxon>
        <taxon>Craniata</taxon>
        <taxon>Vertebrata</taxon>
        <taxon>Euteleostomi</taxon>
        <taxon>Actinopterygii</taxon>
        <taxon>Neopterygii</taxon>
        <taxon>Teleostei</taxon>
        <taxon>Neoteleostei</taxon>
        <taxon>Acanthomorphata</taxon>
        <taxon>Carangaria</taxon>
        <taxon>Pleuronectiformes</taxon>
        <taxon>Pleuronectoidei</taxon>
        <taxon>Pleuronectidae</taxon>
        <taxon>Pleuronectes</taxon>
    </lineage>
</organism>
<dbReference type="Proteomes" id="UP001153269">
    <property type="component" value="Unassembled WGS sequence"/>
</dbReference>
<gene>
    <name evidence="2" type="ORF">PLEPLA_LOCUS17827</name>
</gene>
<evidence type="ECO:0000256" key="1">
    <source>
        <dbReference type="SAM" id="MobiDB-lite"/>
    </source>
</evidence>
<accession>A0A9N7UG30</accession>
<name>A0A9N7UG30_PLEPL</name>